<accession>A0A365UEC7</accession>
<name>A0A365UEC7_9RHOB</name>
<dbReference type="InterPro" id="IPR001789">
    <property type="entry name" value="Sig_transdc_resp-reg_receiver"/>
</dbReference>
<sequence>MELANKATERFKEKLDQRQRRQSPFRVLVVDDEPSILELLQTALDNFEGYEVSIAGSAAAALSTIDKAAKPFDCILLDIQMPGTNGIELLRALRQMPDYEDAPVIMLTAMCDRKYVDDAFLEGATDYITKPFDFLELRSRMHSAEALMRERMKTRKSMESVKALQDELDFNMQFSFEDPLAFDDVERLLRYVEFDNYIAQLSRGRMFNSQAVAIKLYDASFLYDVSTSSEFRRTISDLAKAIAKCARDKDFMFSYRGSGVFLAVEHGRDPQQEFVGEKRLNQIFNSILGQRGVASTQRALVGEGVSMRSLSKSWAFAALKRAVESADARERQILCKLDEDPGDDLACAPEQRDHMRRRVYEKVLFELFRDETYLGTK</sequence>
<evidence type="ECO:0000313" key="5">
    <source>
        <dbReference type="Proteomes" id="UP000253370"/>
    </source>
</evidence>
<reference evidence="4 5" key="1">
    <citation type="submission" date="2018-07" db="EMBL/GenBank/DDBJ databases">
        <title>Rhodosalinus sp. strain E84T genomic sequence and assembly.</title>
        <authorList>
            <person name="Liu Z.-W."/>
            <person name="Lu D.-C."/>
        </authorList>
    </citation>
    <scope>NUCLEOTIDE SEQUENCE [LARGE SCALE GENOMIC DNA]</scope>
    <source>
        <strain evidence="4 5">E84</strain>
    </source>
</reference>
<dbReference type="SMART" id="SM00448">
    <property type="entry name" value="REC"/>
    <property type="match status" value="1"/>
</dbReference>
<evidence type="ECO:0000313" key="4">
    <source>
        <dbReference type="EMBL" id="RBI87637.1"/>
    </source>
</evidence>
<keyword evidence="1 2" id="KW-0597">Phosphoprotein</keyword>
<dbReference type="InterPro" id="IPR050595">
    <property type="entry name" value="Bact_response_regulator"/>
</dbReference>
<evidence type="ECO:0000259" key="3">
    <source>
        <dbReference type="PROSITE" id="PS50110"/>
    </source>
</evidence>
<dbReference type="Gene3D" id="3.40.50.2300">
    <property type="match status" value="1"/>
</dbReference>
<dbReference type="SUPFAM" id="SSF52172">
    <property type="entry name" value="CheY-like"/>
    <property type="match status" value="1"/>
</dbReference>
<dbReference type="InterPro" id="IPR011006">
    <property type="entry name" value="CheY-like_superfamily"/>
</dbReference>
<dbReference type="PANTHER" id="PTHR44591:SF3">
    <property type="entry name" value="RESPONSE REGULATORY DOMAIN-CONTAINING PROTEIN"/>
    <property type="match status" value="1"/>
</dbReference>
<gene>
    <name evidence="4" type="ORF">DRV85_01560</name>
</gene>
<feature type="domain" description="Response regulatory" evidence="3">
    <location>
        <begin position="26"/>
        <end position="145"/>
    </location>
</feature>
<feature type="modified residue" description="4-aspartylphosphate" evidence="2">
    <location>
        <position position="78"/>
    </location>
</feature>
<proteinExistence type="predicted"/>
<evidence type="ECO:0000256" key="2">
    <source>
        <dbReference type="PROSITE-ProRule" id="PRU00169"/>
    </source>
</evidence>
<protein>
    <recommendedName>
        <fullName evidence="3">Response regulatory domain-containing protein</fullName>
    </recommendedName>
</protein>
<dbReference type="PROSITE" id="PS50110">
    <property type="entry name" value="RESPONSE_REGULATORY"/>
    <property type="match status" value="1"/>
</dbReference>
<dbReference type="AlphaFoldDB" id="A0A365UEC7"/>
<dbReference type="Pfam" id="PF00072">
    <property type="entry name" value="Response_reg"/>
    <property type="match status" value="1"/>
</dbReference>
<evidence type="ECO:0000256" key="1">
    <source>
        <dbReference type="ARBA" id="ARBA00022553"/>
    </source>
</evidence>
<dbReference type="GO" id="GO:0000160">
    <property type="term" value="P:phosphorelay signal transduction system"/>
    <property type="evidence" value="ECO:0007669"/>
    <property type="project" value="InterPro"/>
</dbReference>
<dbReference type="RefSeq" id="WP_113287660.1">
    <property type="nucleotide sequence ID" value="NZ_QNTQ01000001.1"/>
</dbReference>
<dbReference type="EMBL" id="QNTQ01000001">
    <property type="protein sequence ID" value="RBI87637.1"/>
    <property type="molecule type" value="Genomic_DNA"/>
</dbReference>
<keyword evidence="5" id="KW-1185">Reference proteome</keyword>
<organism evidence="4 5">
    <name type="scientific">Rhodosalinus halophilus</name>
    <dbReference type="NCBI Taxonomy" id="2259333"/>
    <lineage>
        <taxon>Bacteria</taxon>
        <taxon>Pseudomonadati</taxon>
        <taxon>Pseudomonadota</taxon>
        <taxon>Alphaproteobacteria</taxon>
        <taxon>Rhodobacterales</taxon>
        <taxon>Paracoccaceae</taxon>
        <taxon>Rhodosalinus</taxon>
    </lineage>
</organism>
<dbReference type="PANTHER" id="PTHR44591">
    <property type="entry name" value="STRESS RESPONSE REGULATOR PROTEIN 1"/>
    <property type="match status" value="1"/>
</dbReference>
<dbReference type="Proteomes" id="UP000253370">
    <property type="component" value="Unassembled WGS sequence"/>
</dbReference>
<comment type="caution">
    <text evidence="4">The sequence shown here is derived from an EMBL/GenBank/DDBJ whole genome shotgun (WGS) entry which is preliminary data.</text>
</comment>
<dbReference type="OrthoDB" id="7326651at2"/>